<gene>
    <name evidence="1" type="ORF">NI17_023960</name>
</gene>
<name>A0AA97M1I9_9ACTN</name>
<organism evidence="1 2">
    <name type="scientific">Thermobifida halotolerans</name>
    <dbReference type="NCBI Taxonomy" id="483545"/>
    <lineage>
        <taxon>Bacteria</taxon>
        <taxon>Bacillati</taxon>
        <taxon>Actinomycetota</taxon>
        <taxon>Actinomycetes</taxon>
        <taxon>Streptosporangiales</taxon>
        <taxon>Nocardiopsidaceae</taxon>
        <taxon>Thermobifida</taxon>
    </lineage>
</organism>
<dbReference type="Proteomes" id="UP000265719">
    <property type="component" value="Plasmid pTH1"/>
</dbReference>
<dbReference type="RefSeq" id="WP_157129820.1">
    <property type="nucleotide sequence ID" value="NZ_CP063197.1"/>
</dbReference>
<geneLocation type="plasmid" evidence="1 2">
    <name>pTH1</name>
</geneLocation>
<sequence>MSFQHQFHRLWRFGPPTSETAYAAMEVPLTMMWRTLRLPGDPSLDRRRIDEALARSDT</sequence>
<protein>
    <submittedName>
        <fullName evidence="1">Uncharacterized protein</fullName>
    </submittedName>
</protein>
<reference evidence="1" key="1">
    <citation type="submission" date="2020-10" db="EMBL/GenBank/DDBJ databases">
        <title>De novo genome project of the cellulose decomposer Thermobifida halotolerans type strain.</title>
        <authorList>
            <person name="Nagy I."/>
            <person name="Horvath B."/>
            <person name="Kukolya J."/>
            <person name="Nagy I."/>
            <person name="Orsini M."/>
        </authorList>
    </citation>
    <scope>NUCLEOTIDE SEQUENCE</scope>
    <source>
        <strain evidence="1">DSM 44931</strain>
        <plasmid evidence="1">pTH1</plasmid>
    </source>
</reference>
<dbReference type="AlphaFoldDB" id="A0AA97M1I9"/>
<evidence type="ECO:0000313" key="2">
    <source>
        <dbReference type="Proteomes" id="UP000265719"/>
    </source>
</evidence>
<keyword evidence="2" id="KW-1185">Reference proteome</keyword>
<evidence type="ECO:0000313" key="1">
    <source>
        <dbReference type="EMBL" id="UOE22272.1"/>
    </source>
</evidence>
<proteinExistence type="predicted"/>
<dbReference type="KEGG" id="thao:NI17_023960"/>
<keyword evidence="1" id="KW-0614">Plasmid</keyword>
<accession>A0AA97M1I9</accession>
<dbReference type="EMBL" id="CP063197">
    <property type="protein sequence ID" value="UOE22272.1"/>
    <property type="molecule type" value="Genomic_DNA"/>
</dbReference>